<evidence type="ECO:0000313" key="8">
    <source>
        <dbReference type="EMBL" id="ACN14992.1"/>
    </source>
</evidence>
<accession>C0QBY0</accession>
<feature type="domain" description="ResB-like" evidence="7">
    <location>
        <begin position="21"/>
        <end position="347"/>
    </location>
</feature>
<feature type="transmembrane region" description="Helical" evidence="6">
    <location>
        <begin position="392"/>
        <end position="411"/>
    </location>
</feature>
<dbReference type="KEGG" id="dat:HRM2_18910"/>
<feature type="transmembrane region" description="Helical" evidence="6">
    <location>
        <begin position="21"/>
        <end position="41"/>
    </location>
</feature>
<name>C0QBY0_DESAH</name>
<dbReference type="Proteomes" id="UP000000442">
    <property type="component" value="Chromosome"/>
</dbReference>
<evidence type="ECO:0000256" key="3">
    <source>
        <dbReference type="ARBA" id="ARBA00022748"/>
    </source>
</evidence>
<dbReference type="Pfam" id="PF05140">
    <property type="entry name" value="ResB"/>
    <property type="match status" value="2"/>
</dbReference>
<dbReference type="PANTHER" id="PTHR31566">
    <property type="entry name" value="CYTOCHROME C BIOGENESIS PROTEIN CCS1, CHLOROPLASTIC"/>
    <property type="match status" value="1"/>
</dbReference>
<protein>
    <submittedName>
        <fullName evidence="8">ResB</fullName>
    </submittedName>
</protein>
<dbReference type="EMBL" id="CP001087">
    <property type="protein sequence ID" value="ACN14992.1"/>
    <property type="molecule type" value="Genomic_DNA"/>
</dbReference>
<dbReference type="AlphaFoldDB" id="C0QBY0"/>
<evidence type="ECO:0000256" key="1">
    <source>
        <dbReference type="ARBA" id="ARBA00004141"/>
    </source>
</evidence>
<feature type="transmembrane region" description="Helical" evidence="6">
    <location>
        <begin position="168"/>
        <end position="192"/>
    </location>
</feature>
<dbReference type="GO" id="GO:0016020">
    <property type="term" value="C:membrane"/>
    <property type="evidence" value="ECO:0007669"/>
    <property type="project" value="UniProtKB-SubCell"/>
</dbReference>
<sequence length="459" mass="51813">MKKKALKQDPAGPVWTFFCSVRLTVVVLLALAFTSIIGTLIPQNGGDVFYLQKYGQGWSKVFMALDIDDMYHSWWFLTLLAMLAVNIVVCSIQRLRVTWKIIFPKKIVFRPDRFRRLKDRETFAASVDNGEIVDRFQGFLKRRVGKVTRQTLEGSTVLFAEKGRWTRIGVYVVHSSILLLLVGSVIGGVWGFKGRVSIPEGDTTDVIELRQGVHEHLTLDFAIRCNTFDVSFYDTGAPNEFKSNVTLIENGVEVLTTDIVVNHPLRYKGISFYQSNYGIAAAKSISLTMTSKESGLAFQQDIEFNKAITLPENQGSFVMEHFVKGYNFQGHNLGESFVGKVTAPDGTESEIVIPVKFPTFDKMRRGTFAFAVDHFEKLYYTGLQVNRDPGVWFVYSGFILMIIGCWITFFMSHQSYCVEIKDLGKNKVMVDVSATSNRNPQSLKLKTAKLALAMKELKS</sequence>
<evidence type="ECO:0000256" key="4">
    <source>
        <dbReference type="ARBA" id="ARBA00022989"/>
    </source>
</evidence>
<evidence type="ECO:0000313" key="9">
    <source>
        <dbReference type="Proteomes" id="UP000000442"/>
    </source>
</evidence>
<feature type="domain" description="ResB-like" evidence="7">
    <location>
        <begin position="359"/>
        <end position="444"/>
    </location>
</feature>
<dbReference type="RefSeq" id="WP_015903778.1">
    <property type="nucleotide sequence ID" value="NC_012108.1"/>
</dbReference>
<evidence type="ECO:0000256" key="6">
    <source>
        <dbReference type="SAM" id="Phobius"/>
    </source>
</evidence>
<feature type="transmembrane region" description="Helical" evidence="6">
    <location>
        <begin position="73"/>
        <end position="92"/>
    </location>
</feature>
<gene>
    <name evidence="8" type="primary">resB</name>
    <name evidence="8" type="ordered locus">HRM2_18910</name>
</gene>
<comment type="subcellular location">
    <subcellularLocation>
        <location evidence="1">Membrane</location>
        <topology evidence="1">Multi-pass membrane protein</topology>
    </subcellularLocation>
</comment>
<dbReference type="InterPro" id="IPR007816">
    <property type="entry name" value="ResB-like_domain"/>
</dbReference>
<dbReference type="PANTHER" id="PTHR31566:SF0">
    <property type="entry name" value="CYTOCHROME C BIOGENESIS PROTEIN CCS1, CHLOROPLASTIC"/>
    <property type="match status" value="1"/>
</dbReference>
<evidence type="ECO:0000256" key="5">
    <source>
        <dbReference type="ARBA" id="ARBA00023136"/>
    </source>
</evidence>
<keyword evidence="2 6" id="KW-0812">Transmembrane</keyword>
<dbReference type="GO" id="GO:0017004">
    <property type="term" value="P:cytochrome complex assembly"/>
    <property type="evidence" value="ECO:0007669"/>
    <property type="project" value="UniProtKB-KW"/>
</dbReference>
<dbReference type="STRING" id="177437.HRM2_18910"/>
<dbReference type="HOGENOM" id="CLU_034630_1_0_7"/>
<keyword evidence="3" id="KW-0201">Cytochrome c-type biogenesis</keyword>
<dbReference type="InterPro" id="IPR023494">
    <property type="entry name" value="Cyt_c_bgen_Ccs1/CcsB/ResB"/>
</dbReference>
<dbReference type="eggNOG" id="COG1333">
    <property type="taxonomic scope" value="Bacteria"/>
</dbReference>
<keyword evidence="4 6" id="KW-1133">Transmembrane helix</keyword>
<proteinExistence type="predicted"/>
<reference evidence="8 9" key="1">
    <citation type="journal article" date="2009" name="Environ. Microbiol.">
        <title>Genome sequence of Desulfobacterium autotrophicum HRM2, a marine sulfate reducer oxidizing organic carbon completely to carbon dioxide.</title>
        <authorList>
            <person name="Strittmatter A.W."/>
            <person name="Liesegang H."/>
            <person name="Rabus R."/>
            <person name="Decker I."/>
            <person name="Amann J."/>
            <person name="Andres S."/>
            <person name="Henne A."/>
            <person name="Fricke W.F."/>
            <person name="Martinez-Arias R."/>
            <person name="Bartels D."/>
            <person name="Goesmann A."/>
            <person name="Krause L."/>
            <person name="Puehler A."/>
            <person name="Klenk H.P."/>
            <person name="Richter M."/>
            <person name="Schuler M."/>
            <person name="Gloeckner F.O."/>
            <person name="Meyerdierks A."/>
            <person name="Gottschalk G."/>
            <person name="Amann R."/>
        </authorList>
    </citation>
    <scope>NUCLEOTIDE SEQUENCE [LARGE SCALE GENOMIC DNA]</scope>
    <source>
        <strain evidence="9">ATCC 43914 / DSM 3382 / HRM2</strain>
    </source>
</reference>
<dbReference type="OrthoDB" id="9770923at2"/>
<evidence type="ECO:0000256" key="2">
    <source>
        <dbReference type="ARBA" id="ARBA00022692"/>
    </source>
</evidence>
<keyword evidence="5 6" id="KW-0472">Membrane</keyword>
<keyword evidence="9" id="KW-1185">Reference proteome</keyword>
<evidence type="ECO:0000259" key="7">
    <source>
        <dbReference type="Pfam" id="PF05140"/>
    </source>
</evidence>
<organism evidence="8 9">
    <name type="scientific">Desulforapulum autotrophicum (strain ATCC 43914 / DSM 3382 / VKM B-1955 / HRM2)</name>
    <name type="common">Desulfobacterium autotrophicum</name>
    <dbReference type="NCBI Taxonomy" id="177437"/>
    <lineage>
        <taxon>Bacteria</taxon>
        <taxon>Pseudomonadati</taxon>
        <taxon>Thermodesulfobacteriota</taxon>
        <taxon>Desulfobacteria</taxon>
        <taxon>Desulfobacterales</taxon>
        <taxon>Desulfobacteraceae</taxon>
        <taxon>Desulforapulum</taxon>
    </lineage>
</organism>